<dbReference type="STRING" id="659014.SAMN04487996_12291"/>
<protein>
    <submittedName>
        <fullName evidence="1">Uncharacterized protein</fullName>
    </submittedName>
</protein>
<keyword evidence="2" id="KW-1185">Reference proteome</keyword>
<name>A0A1G7WL48_9BACT</name>
<dbReference type="RefSeq" id="WP_090156723.1">
    <property type="nucleotide sequence ID" value="NZ_FNAN01000022.1"/>
</dbReference>
<reference evidence="2" key="1">
    <citation type="submission" date="2016-10" db="EMBL/GenBank/DDBJ databases">
        <authorList>
            <person name="Varghese N."/>
            <person name="Submissions S."/>
        </authorList>
    </citation>
    <scope>NUCLEOTIDE SEQUENCE [LARGE SCALE GENOMIC DNA]</scope>
    <source>
        <strain evidence="2">DSM 25329</strain>
    </source>
</reference>
<sequence>MENATITLETTIAYPGKWRVKDEERMIVFTIPCHSELLPLLEKPPKTVQCYYRNLRFKYGTLTKGTAIRLTAVIEFGKRGGVQLHIKELEVVGPVAQDLTKVSTKMMNKWTKQFEKQYALPL</sequence>
<proteinExistence type="predicted"/>
<accession>A0A1G7WL48</accession>
<dbReference type="EMBL" id="FNAN01000022">
    <property type="protein sequence ID" value="SDG72745.1"/>
    <property type="molecule type" value="Genomic_DNA"/>
</dbReference>
<gene>
    <name evidence="1" type="ORF">SAMN04487996_12291</name>
</gene>
<evidence type="ECO:0000313" key="2">
    <source>
        <dbReference type="Proteomes" id="UP000198748"/>
    </source>
</evidence>
<evidence type="ECO:0000313" key="1">
    <source>
        <dbReference type="EMBL" id="SDG72745.1"/>
    </source>
</evidence>
<dbReference type="Proteomes" id="UP000198748">
    <property type="component" value="Unassembled WGS sequence"/>
</dbReference>
<organism evidence="1 2">
    <name type="scientific">Dyadobacter soli</name>
    <dbReference type="NCBI Taxonomy" id="659014"/>
    <lineage>
        <taxon>Bacteria</taxon>
        <taxon>Pseudomonadati</taxon>
        <taxon>Bacteroidota</taxon>
        <taxon>Cytophagia</taxon>
        <taxon>Cytophagales</taxon>
        <taxon>Spirosomataceae</taxon>
        <taxon>Dyadobacter</taxon>
    </lineage>
</organism>
<dbReference type="AlphaFoldDB" id="A0A1G7WL48"/>